<dbReference type="NCBIfam" id="TIGR02937">
    <property type="entry name" value="sigma70-ECF"/>
    <property type="match status" value="1"/>
</dbReference>
<dbReference type="Gene3D" id="3.30.565.10">
    <property type="entry name" value="Histidine kinase-like ATPase, C-terminal domain"/>
    <property type="match status" value="1"/>
</dbReference>
<dbReference type="Gene3D" id="1.10.10.10">
    <property type="entry name" value="Winged helix-like DNA-binding domain superfamily/Winged helix DNA-binding domain"/>
    <property type="match status" value="1"/>
</dbReference>
<keyword evidence="3 5" id="KW-0238">DNA-binding</keyword>
<name>A0A0F0KYV3_9MICO</name>
<dbReference type="PANTHER" id="PTHR30603:SF47">
    <property type="entry name" value="RNA POLYMERASE SIGMA FACTOR SIGD, CHLOROPLASTIC"/>
    <property type="match status" value="1"/>
</dbReference>
<dbReference type="Pfam" id="PF13589">
    <property type="entry name" value="HATPase_c_3"/>
    <property type="match status" value="1"/>
</dbReference>
<dbReference type="SUPFAM" id="SSF55874">
    <property type="entry name" value="ATPase domain of HSP90 chaperone/DNA topoisomerase II/histidine kinase"/>
    <property type="match status" value="1"/>
</dbReference>
<evidence type="ECO:0000259" key="7">
    <source>
        <dbReference type="PROSITE" id="PS00715"/>
    </source>
</evidence>
<dbReference type="InterPro" id="IPR007627">
    <property type="entry name" value="RNA_pol_sigma70_r2"/>
</dbReference>
<dbReference type="Gene3D" id="1.10.601.10">
    <property type="entry name" value="RNA Polymerase Primary Sigma Factor"/>
    <property type="match status" value="1"/>
</dbReference>
<dbReference type="InterPro" id="IPR036388">
    <property type="entry name" value="WH-like_DNA-bd_sf"/>
</dbReference>
<dbReference type="SUPFAM" id="SSF88946">
    <property type="entry name" value="Sigma2 domain of RNA polymerase sigma factors"/>
    <property type="match status" value="1"/>
</dbReference>
<feature type="compositionally biased region" description="Low complexity" evidence="6">
    <location>
        <begin position="853"/>
        <end position="863"/>
    </location>
</feature>
<dbReference type="AlphaFoldDB" id="A0A0F0KYV3"/>
<evidence type="ECO:0000256" key="6">
    <source>
        <dbReference type="SAM" id="MobiDB-lite"/>
    </source>
</evidence>
<keyword evidence="1 5" id="KW-0805">Transcription regulation</keyword>
<dbReference type="InterPro" id="IPR014284">
    <property type="entry name" value="RNA_pol_sigma-70_dom"/>
</dbReference>
<dbReference type="GeneID" id="94442977"/>
<feature type="domain" description="RNA polymerase sigma-70" evidence="7">
    <location>
        <begin position="630"/>
        <end position="643"/>
    </location>
</feature>
<protein>
    <recommendedName>
        <fullName evidence="5">RNA polymerase sigma factor</fullName>
    </recommendedName>
</protein>
<dbReference type="SUPFAM" id="SSF88659">
    <property type="entry name" value="Sigma3 and sigma4 domains of RNA polymerase sigma factors"/>
    <property type="match status" value="1"/>
</dbReference>
<evidence type="ECO:0000313" key="9">
    <source>
        <dbReference type="EMBL" id="KJL26048.1"/>
    </source>
</evidence>
<dbReference type="CDD" id="cd06171">
    <property type="entry name" value="Sigma70_r4"/>
    <property type="match status" value="1"/>
</dbReference>
<sequence>MDDFTTADGSEPERVVLQPDASVLDALGRGHTLTSALADLIDNSIDAGAGSVSIMFVVKDSMIRSIRIADDGCGMTAHQLADAMTIGRRRQYGSSSLGHFGVGLKGASLSQARVLSVYSTSGHAQPAGMRLAKGQSGNGIIADVIDADAVAAILRLRGVGASGTLVEWTHLESVSVATTLQERRRWIERTILQVRDELGLTFHRLLADGRVRIELVEMDEDSGETGAPRRVRPIDPFGFDRWGINGYPRRLSVQLQGGVVIHADLFVLAPGVESGLIGRSRREAQGLYIYRNGRLLQSGGWGGFRSDLPPDLQLARIAIDLAEDALDAFVINPEKRGVILRPSIVQGLERAVTDGVTLRAFWDACRDAWTQSKRREIRARPFAQLGEGVPSALSGIVEQTVGVREGDDAAVSFDWKLLDHEQLFVFDPPTGIIWLNERHRTRLEQDEGNLSLIKTSLFFLLEPHAGKERLAATTAERLDAMQAGMAANVIPQREAQEVARVDLPIIGGDPKLPRAVVERADPDEPLADPRVAHVHVSGEGLDDFMRGVRKSALLEAEEEVALGAAIEAGLFARERLLQQHGGRVFDQETLDLAFVERAGKRAQDRMVLSNVRLVISIARKYQYNGLELGDLIQEGILGLIHAVKKFDYAQGTKFSTYGTWWIRQAITRALADRGRMIRFPVHVVEKLPEIKQQWNESEGSATERLHAVAEQRAESVGAIRGIVNNLYEPLSLDSTIAVKVDSGSWMPIPVVDVLTESDAFGPEEWAERFDKVRRVNDLLSALSDREQAVMRKRFGMEDGVPQTLDQIGDAFGVTRERIRQIEKKAIESMRRSAGILPQESEARGARQSRDKGAAPGRAAAPRAVKGEAGEEAPVRFDPAAEAAPAAEHTAVPWPTMVRVFGLYSDGWSIARIADAVDTAADDIAAALARCVFDLDEGDVRPLASEHARTALGVPERDRIHQLLTQGLTLSAAGDLTDSPLLLMAWSILDSDERPRLTRRMLSAMRPQEDAAHLARASELS</sequence>
<evidence type="ECO:0000256" key="1">
    <source>
        <dbReference type="ARBA" id="ARBA00023015"/>
    </source>
</evidence>
<keyword evidence="2 5" id="KW-0731">Sigma factor</keyword>
<dbReference type="RefSeq" id="WP_052677586.1">
    <property type="nucleotide sequence ID" value="NZ_CP031425.1"/>
</dbReference>
<comment type="similarity">
    <text evidence="5">Belongs to the sigma-70 factor family.</text>
</comment>
<dbReference type="PROSITE" id="PS00716">
    <property type="entry name" value="SIGMA70_2"/>
    <property type="match status" value="1"/>
</dbReference>
<evidence type="ECO:0000256" key="5">
    <source>
        <dbReference type="RuleBase" id="RU362124"/>
    </source>
</evidence>
<dbReference type="PANTHER" id="PTHR30603">
    <property type="entry name" value="RNA POLYMERASE SIGMA FACTOR RPO"/>
    <property type="match status" value="1"/>
</dbReference>
<dbReference type="PATRIC" id="fig|104336.4.peg.346"/>
<dbReference type="GO" id="GO:0016987">
    <property type="term" value="F:sigma factor activity"/>
    <property type="evidence" value="ECO:0007669"/>
    <property type="project" value="UniProtKB-KW"/>
</dbReference>
<dbReference type="PRINTS" id="PR00046">
    <property type="entry name" value="SIGMA70FCT"/>
</dbReference>
<feature type="compositionally biased region" description="Basic and acidic residues" evidence="6">
    <location>
        <begin position="840"/>
        <end position="852"/>
    </location>
</feature>
<dbReference type="InterPro" id="IPR000943">
    <property type="entry name" value="RNA_pol_sigma70"/>
</dbReference>
<keyword evidence="10" id="KW-1185">Reference proteome</keyword>
<dbReference type="InterPro" id="IPR007630">
    <property type="entry name" value="RNA_pol_sigma70_r4"/>
</dbReference>
<dbReference type="InterPro" id="IPR013325">
    <property type="entry name" value="RNA_pol_sigma_r2"/>
</dbReference>
<evidence type="ECO:0000256" key="2">
    <source>
        <dbReference type="ARBA" id="ARBA00023082"/>
    </source>
</evidence>
<evidence type="ECO:0000313" key="10">
    <source>
        <dbReference type="Proteomes" id="UP000033572"/>
    </source>
</evidence>
<evidence type="ECO:0000256" key="4">
    <source>
        <dbReference type="ARBA" id="ARBA00023163"/>
    </source>
</evidence>
<accession>A0A0F0KYV3</accession>
<feature type="domain" description="RNA polymerase sigma-70" evidence="8">
    <location>
        <begin position="803"/>
        <end position="829"/>
    </location>
</feature>
<evidence type="ECO:0000259" key="8">
    <source>
        <dbReference type="PROSITE" id="PS00716"/>
    </source>
</evidence>
<dbReference type="EMBL" id="JYIU01000024">
    <property type="protein sequence ID" value="KJL26048.1"/>
    <property type="molecule type" value="Genomic_DNA"/>
</dbReference>
<dbReference type="GO" id="GO:0003677">
    <property type="term" value="F:DNA binding"/>
    <property type="evidence" value="ECO:0007669"/>
    <property type="project" value="UniProtKB-KW"/>
</dbReference>
<dbReference type="InterPro" id="IPR036890">
    <property type="entry name" value="HATPase_C_sf"/>
</dbReference>
<feature type="region of interest" description="Disordered" evidence="6">
    <location>
        <begin position="829"/>
        <end position="871"/>
    </location>
</feature>
<dbReference type="Proteomes" id="UP000033572">
    <property type="component" value="Unassembled WGS sequence"/>
</dbReference>
<proteinExistence type="inferred from homology"/>
<dbReference type="InterPro" id="IPR050239">
    <property type="entry name" value="Sigma-70_RNA_pol_init_factors"/>
</dbReference>
<dbReference type="InterPro" id="IPR013324">
    <property type="entry name" value="RNA_pol_sigma_r3/r4-like"/>
</dbReference>
<dbReference type="GO" id="GO:0006352">
    <property type="term" value="P:DNA-templated transcription initiation"/>
    <property type="evidence" value="ECO:0007669"/>
    <property type="project" value="InterPro"/>
</dbReference>
<evidence type="ECO:0000256" key="3">
    <source>
        <dbReference type="ARBA" id="ARBA00023125"/>
    </source>
</evidence>
<dbReference type="Pfam" id="PF04542">
    <property type="entry name" value="Sigma70_r2"/>
    <property type="match status" value="1"/>
</dbReference>
<organism evidence="9 10">
    <name type="scientific">Microbacterium foliorum</name>
    <dbReference type="NCBI Taxonomy" id="104336"/>
    <lineage>
        <taxon>Bacteria</taxon>
        <taxon>Bacillati</taxon>
        <taxon>Actinomycetota</taxon>
        <taxon>Actinomycetes</taxon>
        <taxon>Micrococcales</taxon>
        <taxon>Microbacteriaceae</taxon>
        <taxon>Microbacterium</taxon>
    </lineage>
</organism>
<dbReference type="Pfam" id="PF04545">
    <property type="entry name" value="Sigma70_r4"/>
    <property type="match status" value="1"/>
</dbReference>
<reference evidence="9 10" key="1">
    <citation type="submission" date="2015-02" db="EMBL/GenBank/DDBJ databases">
        <title>Draft genome sequences of ten Microbacterium spp. with emphasis on heavy metal contaminated environments.</title>
        <authorList>
            <person name="Corretto E."/>
        </authorList>
    </citation>
    <scope>NUCLEOTIDE SEQUENCE [LARGE SCALE GENOMIC DNA]</scope>
    <source>
        <strain evidence="9 10">DSM 12966</strain>
    </source>
</reference>
<dbReference type="PROSITE" id="PS00715">
    <property type="entry name" value="SIGMA70_1"/>
    <property type="match status" value="1"/>
</dbReference>
<comment type="function">
    <text evidence="5">Sigma factors are initiation factors that promote the attachment of RNA polymerase to specific initiation sites and are then released.</text>
</comment>
<comment type="caution">
    <text evidence="9">The sequence shown here is derived from an EMBL/GenBank/DDBJ whole genome shotgun (WGS) entry which is preliminary data.</text>
</comment>
<gene>
    <name evidence="9" type="primary">sigB</name>
    <name evidence="9" type="ORF">RN50_00333</name>
</gene>
<keyword evidence="4 5" id="KW-0804">Transcription</keyword>